<sequence length="83" mass="9050">MAFLPIDDVLGGQRSQALGDFGDDLDADLGEQQRGEVESKEQLSPRRSPAADLGKEPMVTPIRLFLVGFPVDETFHPLLNTIA</sequence>
<proteinExistence type="predicted"/>
<gene>
    <name evidence="1" type="ORF">RHMOL_Rhmol01G0155900</name>
</gene>
<dbReference type="Proteomes" id="UP001062846">
    <property type="component" value="Chromosome 1"/>
</dbReference>
<reference evidence="1" key="1">
    <citation type="submission" date="2022-02" db="EMBL/GenBank/DDBJ databases">
        <title>Plant Genome Project.</title>
        <authorList>
            <person name="Zhang R.-G."/>
        </authorList>
    </citation>
    <scope>NUCLEOTIDE SEQUENCE</scope>
    <source>
        <strain evidence="1">AT1</strain>
    </source>
</reference>
<protein>
    <submittedName>
        <fullName evidence="1">Uncharacterized protein</fullName>
    </submittedName>
</protein>
<evidence type="ECO:0000313" key="1">
    <source>
        <dbReference type="EMBL" id="KAI8571896.1"/>
    </source>
</evidence>
<evidence type="ECO:0000313" key="2">
    <source>
        <dbReference type="Proteomes" id="UP001062846"/>
    </source>
</evidence>
<name>A0ACC0Q375_RHOML</name>
<comment type="caution">
    <text evidence="1">The sequence shown here is derived from an EMBL/GenBank/DDBJ whole genome shotgun (WGS) entry which is preliminary data.</text>
</comment>
<keyword evidence="2" id="KW-1185">Reference proteome</keyword>
<accession>A0ACC0Q375</accession>
<organism evidence="1 2">
    <name type="scientific">Rhododendron molle</name>
    <name type="common">Chinese azalea</name>
    <name type="synonym">Azalea mollis</name>
    <dbReference type="NCBI Taxonomy" id="49168"/>
    <lineage>
        <taxon>Eukaryota</taxon>
        <taxon>Viridiplantae</taxon>
        <taxon>Streptophyta</taxon>
        <taxon>Embryophyta</taxon>
        <taxon>Tracheophyta</taxon>
        <taxon>Spermatophyta</taxon>
        <taxon>Magnoliopsida</taxon>
        <taxon>eudicotyledons</taxon>
        <taxon>Gunneridae</taxon>
        <taxon>Pentapetalae</taxon>
        <taxon>asterids</taxon>
        <taxon>Ericales</taxon>
        <taxon>Ericaceae</taxon>
        <taxon>Ericoideae</taxon>
        <taxon>Rhodoreae</taxon>
        <taxon>Rhododendron</taxon>
    </lineage>
</organism>
<dbReference type="EMBL" id="CM046388">
    <property type="protein sequence ID" value="KAI8571896.1"/>
    <property type="molecule type" value="Genomic_DNA"/>
</dbReference>